<gene>
    <name evidence="2" type="ORF">IF129_15105</name>
</gene>
<dbReference type="Pfam" id="PF11706">
    <property type="entry name" value="zf-CGNR"/>
    <property type="match status" value="1"/>
</dbReference>
<sequence>MSLQSLHAMPWIGEHAVLDLANTVVRGAGPDRADIDLLADPELRATWREQAADRALAALPVGELTDLRHPVRAALDAAARRAPLPASARTRLNTLAAHAPVTYEIGDDGRLTEREGQNPAAASVARRTLVLAAGEEQARLRLCPAPSCGMYFLARRRDQGWCSVACGNRARSARRHAARAR</sequence>
<dbReference type="PANTHER" id="PTHR35525:SF3">
    <property type="entry name" value="BLL6575 PROTEIN"/>
    <property type="match status" value="1"/>
</dbReference>
<dbReference type="InterPro" id="IPR023286">
    <property type="entry name" value="ABATE_dom_sf"/>
</dbReference>
<dbReference type="SUPFAM" id="SSF160904">
    <property type="entry name" value="Jann2411-like"/>
    <property type="match status" value="1"/>
</dbReference>
<dbReference type="InterPro" id="IPR021005">
    <property type="entry name" value="Znf_CGNR"/>
</dbReference>
<dbReference type="PANTHER" id="PTHR35525">
    <property type="entry name" value="BLL6575 PROTEIN"/>
    <property type="match status" value="1"/>
</dbReference>
<dbReference type="EMBL" id="JACXYU010000007">
    <property type="protein sequence ID" value="MBD3932875.1"/>
    <property type="molecule type" value="Genomic_DNA"/>
</dbReference>
<feature type="domain" description="Zinc finger CGNR" evidence="1">
    <location>
        <begin position="139"/>
        <end position="179"/>
    </location>
</feature>
<dbReference type="Pfam" id="PF07336">
    <property type="entry name" value="ABATE"/>
    <property type="match status" value="1"/>
</dbReference>
<dbReference type="Proteomes" id="UP000632289">
    <property type="component" value="Unassembled WGS sequence"/>
</dbReference>
<evidence type="ECO:0000313" key="2">
    <source>
        <dbReference type="EMBL" id="MBD3932875.1"/>
    </source>
</evidence>
<evidence type="ECO:0000259" key="1">
    <source>
        <dbReference type="Pfam" id="PF11706"/>
    </source>
</evidence>
<dbReference type="Gene3D" id="1.10.3300.10">
    <property type="entry name" value="Jann2411-like domain"/>
    <property type="match status" value="1"/>
</dbReference>
<organism evidence="2 3">
    <name type="scientific">Streptomyces chumphonensis</name>
    <dbReference type="NCBI Taxonomy" id="1214925"/>
    <lineage>
        <taxon>Bacteria</taxon>
        <taxon>Bacillati</taxon>
        <taxon>Actinomycetota</taxon>
        <taxon>Actinomycetes</taxon>
        <taxon>Kitasatosporales</taxon>
        <taxon>Streptomycetaceae</taxon>
        <taxon>Streptomyces</taxon>
    </lineage>
</organism>
<dbReference type="RefSeq" id="WP_191210179.1">
    <property type="nucleotide sequence ID" value="NZ_BAABKL010000050.1"/>
</dbReference>
<dbReference type="InterPro" id="IPR010852">
    <property type="entry name" value="ABATE"/>
</dbReference>
<protein>
    <submittedName>
        <fullName evidence="2">ABATE domain-containing protein</fullName>
    </submittedName>
</protein>
<keyword evidence="3" id="KW-1185">Reference proteome</keyword>
<evidence type="ECO:0000313" key="3">
    <source>
        <dbReference type="Proteomes" id="UP000632289"/>
    </source>
</evidence>
<comment type="caution">
    <text evidence="2">The sequence shown here is derived from an EMBL/GenBank/DDBJ whole genome shotgun (WGS) entry which is preliminary data.</text>
</comment>
<dbReference type="AlphaFoldDB" id="A0A927EZJ7"/>
<name>A0A927EZJ7_9ACTN</name>
<accession>A0A927EZJ7</accession>
<reference evidence="2" key="1">
    <citation type="submission" date="2020-09" db="EMBL/GenBank/DDBJ databases">
        <title>Secondary metabolite and genome analysis of marine Streptomyces chumphonensis KK1-2T.</title>
        <authorList>
            <person name="Phongsopitanun W."/>
            <person name="Kanchanasin P."/>
            <person name="Pittayakhajonwut P."/>
            <person name="Suwanborirux K."/>
            <person name="Tanasupawat S."/>
        </authorList>
    </citation>
    <scope>NUCLEOTIDE SEQUENCE</scope>
    <source>
        <strain evidence="2">KK1-2</strain>
    </source>
</reference>
<proteinExistence type="predicted"/>